<dbReference type="EMBL" id="JAVRQU010000016">
    <property type="protein sequence ID" value="KAK5694206.1"/>
    <property type="molecule type" value="Genomic_DNA"/>
</dbReference>
<evidence type="ECO:0000313" key="6">
    <source>
        <dbReference type="Proteomes" id="UP001310594"/>
    </source>
</evidence>
<protein>
    <recommendedName>
        <fullName evidence="4">NAD-dependent epimerase/dehydratase domain-containing protein</fullName>
    </recommendedName>
</protein>
<dbReference type="PANTHER" id="PTHR10366:SF562">
    <property type="entry name" value="ALDEHYDE REDUCTASE II (AFU_ORTHOLOGUE AFUA_1G11360)"/>
    <property type="match status" value="1"/>
</dbReference>
<dbReference type="AlphaFoldDB" id="A0AAN7VP67"/>
<organism evidence="5 6">
    <name type="scientific">Elasticomyces elasticus</name>
    <dbReference type="NCBI Taxonomy" id="574655"/>
    <lineage>
        <taxon>Eukaryota</taxon>
        <taxon>Fungi</taxon>
        <taxon>Dikarya</taxon>
        <taxon>Ascomycota</taxon>
        <taxon>Pezizomycotina</taxon>
        <taxon>Dothideomycetes</taxon>
        <taxon>Dothideomycetidae</taxon>
        <taxon>Mycosphaerellales</taxon>
        <taxon>Teratosphaeriaceae</taxon>
        <taxon>Elasticomyces</taxon>
    </lineage>
</organism>
<proteinExistence type="inferred from homology"/>
<evidence type="ECO:0000256" key="1">
    <source>
        <dbReference type="ARBA" id="ARBA00023002"/>
    </source>
</evidence>
<accession>A0AAN7VP67</accession>
<name>A0AAN7VP67_9PEZI</name>
<evidence type="ECO:0000313" key="5">
    <source>
        <dbReference type="EMBL" id="KAK5694206.1"/>
    </source>
</evidence>
<feature type="domain" description="NAD-dependent epimerase/dehydratase" evidence="4">
    <location>
        <begin position="86"/>
        <end position="278"/>
    </location>
</feature>
<dbReference type="InterPro" id="IPR001509">
    <property type="entry name" value="Epimerase_deHydtase"/>
</dbReference>
<dbReference type="SUPFAM" id="SSF51735">
    <property type="entry name" value="NAD(P)-binding Rossmann-fold domains"/>
    <property type="match status" value="1"/>
</dbReference>
<dbReference type="Gene3D" id="3.40.50.720">
    <property type="entry name" value="NAD(P)-binding Rossmann-like Domain"/>
    <property type="match status" value="1"/>
</dbReference>
<evidence type="ECO:0000259" key="4">
    <source>
        <dbReference type="Pfam" id="PF01370"/>
    </source>
</evidence>
<comment type="similarity">
    <text evidence="2">Belongs to the NAD(P)-dependent epimerase/dehydratase family. Dihydroflavonol-4-reductase subfamily.</text>
</comment>
<comment type="caution">
    <text evidence="5">The sequence shown here is derived from an EMBL/GenBank/DDBJ whole genome shotgun (WGS) entry which is preliminary data.</text>
</comment>
<dbReference type="InterPro" id="IPR036291">
    <property type="entry name" value="NAD(P)-bd_dom_sf"/>
</dbReference>
<dbReference type="PANTHER" id="PTHR10366">
    <property type="entry name" value="NAD DEPENDENT EPIMERASE/DEHYDRATASE"/>
    <property type="match status" value="1"/>
</dbReference>
<dbReference type="GO" id="GO:0016616">
    <property type="term" value="F:oxidoreductase activity, acting on the CH-OH group of donors, NAD or NADP as acceptor"/>
    <property type="evidence" value="ECO:0007669"/>
    <property type="project" value="TreeGrafter"/>
</dbReference>
<keyword evidence="1" id="KW-0560">Oxidoreductase</keyword>
<dbReference type="Pfam" id="PF01370">
    <property type="entry name" value="Epimerase"/>
    <property type="match status" value="1"/>
</dbReference>
<sequence length="419" mass="46025">MPPRYMERMERQSATYRSMFGEPQFDPPPYPYSRSRPASVDSTMSGLSALSQGASKPLPPPPQYEQIDNHTIPGLDKPAIPLGSLVLVTGANGWQGMHVVDQLLERGYRVRGTVRTGDKAVETAHYFGEKYGPGQFVAAVIPDMAQPGAFDIAARGCAGIVHVASVMSYSPDPHEVIAPTIAGAINALEAAAKEPTVRRFVYCSATAAAVSQGTGKRNPVTHESWNMAAFKTAWEPPPYNNDRAYAVFASSKMQTEQAVWRWVRSRRPHFAINTVLPNVLWGKILDPGQDYRTSVADLALIFDGNARAAAWQPPQYFVDVQDSALLHVAALILPDIRGQRLFAAHSPYNIDSVLQLLRGLYPDKAIAGDVNDHGVDLTSFTETWKSEDLLKRMGRTGWTDIETSISRTCEAFQLPSQDL</sequence>
<dbReference type="Proteomes" id="UP001310594">
    <property type="component" value="Unassembled WGS sequence"/>
</dbReference>
<reference evidence="5" key="1">
    <citation type="submission" date="2023-08" db="EMBL/GenBank/DDBJ databases">
        <title>Black Yeasts Isolated from many extreme environments.</title>
        <authorList>
            <person name="Coleine C."/>
            <person name="Stajich J.E."/>
            <person name="Selbmann L."/>
        </authorList>
    </citation>
    <scope>NUCLEOTIDE SEQUENCE</scope>
    <source>
        <strain evidence="5">CCFEE 5810</strain>
    </source>
</reference>
<gene>
    <name evidence="5" type="ORF">LTR97_009828</name>
</gene>
<dbReference type="InterPro" id="IPR050425">
    <property type="entry name" value="NAD(P)_dehydrat-like"/>
</dbReference>
<feature type="region of interest" description="Disordered" evidence="3">
    <location>
        <begin position="1"/>
        <end position="67"/>
    </location>
</feature>
<evidence type="ECO:0000256" key="2">
    <source>
        <dbReference type="ARBA" id="ARBA00023445"/>
    </source>
</evidence>
<evidence type="ECO:0000256" key="3">
    <source>
        <dbReference type="SAM" id="MobiDB-lite"/>
    </source>
</evidence>
<feature type="compositionally biased region" description="Basic and acidic residues" evidence="3">
    <location>
        <begin position="1"/>
        <end position="11"/>
    </location>
</feature>
<feature type="compositionally biased region" description="Polar residues" evidence="3">
    <location>
        <begin position="40"/>
        <end position="54"/>
    </location>
</feature>